<evidence type="ECO:0000313" key="2">
    <source>
        <dbReference type="Proteomes" id="UP001374535"/>
    </source>
</evidence>
<evidence type="ECO:0000313" key="1">
    <source>
        <dbReference type="EMBL" id="WVZ15142.1"/>
    </source>
</evidence>
<sequence length="160" mass="18417">MGVRTYELKKSLFRYGLFVDRMKENEENLERRSLGKNVHAGSDRNFKISAFILSSKFLQSTHLCTLEFHSASVWMGIAGTRYDSGGDGATTVCSDTTKRHSWWFVAARWTFFFFPLSLFSRSGQRAFSFPLLFHDSDWGFVQMGRECPSCDMVRVTAEIH</sequence>
<dbReference type="EMBL" id="CP144697">
    <property type="protein sequence ID" value="WVZ15142.1"/>
    <property type="molecule type" value="Genomic_DNA"/>
</dbReference>
<organism evidence="1 2">
    <name type="scientific">Vigna mungo</name>
    <name type="common">Black gram</name>
    <name type="synonym">Phaseolus mungo</name>
    <dbReference type="NCBI Taxonomy" id="3915"/>
    <lineage>
        <taxon>Eukaryota</taxon>
        <taxon>Viridiplantae</taxon>
        <taxon>Streptophyta</taxon>
        <taxon>Embryophyta</taxon>
        <taxon>Tracheophyta</taxon>
        <taxon>Spermatophyta</taxon>
        <taxon>Magnoliopsida</taxon>
        <taxon>eudicotyledons</taxon>
        <taxon>Gunneridae</taxon>
        <taxon>Pentapetalae</taxon>
        <taxon>rosids</taxon>
        <taxon>fabids</taxon>
        <taxon>Fabales</taxon>
        <taxon>Fabaceae</taxon>
        <taxon>Papilionoideae</taxon>
        <taxon>50 kb inversion clade</taxon>
        <taxon>NPAAA clade</taxon>
        <taxon>indigoferoid/millettioid clade</taxon>
        <taxon>Phaseoleae</taxon>
        <taxon>Vigna</taxon>
    </lineage>
</organism>
<dbReference type="Proteomes" id="UP001374535">
    <property type="component" value="Chromosome 4"/>
</dbReference>
<reference evidence="1 2" key="1">
    <citation type="journal article" date="2023" name="Life. Sci Alliance">
        <title>Evolutionary insights into 3D genome organization and epigenetic landscape of Vigna mungo.</title>
        <authorList>
            <person name="Junaid A."/>
            <person name="Singh B."/>
            <person name="Bhatia S."/>
        </authorList>
    </citation>
    <scope>NUCLEOTIDE SEQUENCE [LARGE SCALE GENOMIC DNA]</scope>
    <source>
        <strain evidence="1">Urdbean</strain>
    </source>
</reference>
<accession>A0AAQ3NUS3</accession>
<dbReference type="AlphaFoldDB" id="A0AAQ3NUS3"/>
<proteinExistence type="predicted"/>
<keyword evidence="2" id="KW-1185">Reference proteome</keyword>
<name>A0AAQ3NUS3_VIGMU</name>
<gene>
    <name evidence="1" type="ORF">V8G54_012708</name>
</gene>
<protein>
    <submittedName>
        <fullName evidence="1">Uncharacterized protein</fullName>
    </submittedName>
</protein>